<dbReference type="GO" id="GO:0006537">
    <property type="term" value="P:glutamate biosynthetic process"/>
    <property type="evidence" value="ECO:0007669"/>
    <property type="project" value="InterPro"/>
</dbReference>
<dbReference type="InterPro" id="IPR002932">
    <property type="entry name" value="Glu_synthdom"/>
</dbReference>
<evidence type="ECO:0000313" key="4">
    <source>
        <dbReference type="EMBL" id="SFG55150.1"/>
    </source>
</evidence>
<sequence>MDVFVSALLAALLVALAAGVFLVFLYRPILKGVTGFVLRLLLTESYAKNMWEFVSSVRRFKPLKIAEGGLRAEYGEILSRPLGTPKKLAGFEGLIFLPAQLATLTTRETHKVDTRTVIGPQAKRPLRLEIPLLISGMGAGVPLTEPVKIALAKGASLAGTATNTGQGPLLPEERKAADKLILQYSRAPWAKTSEELKQADMVEIAVGGGGDAGSPQVIPSRRLSGRLRRLMGLNPDEDARIGSRVPGVEHPDDWPKLVKKLREETGGVPIGVKILPSRVEEDIDRALEAGVDVITIDGAQAGTGESATIVQDDFGLPTIRGLCRAVEHLEKRHARQRVSLIVSGGLYTPGDYLKVLALGADAVALGTAVLFAALHTQITKVLPWEPLTQLIWSGGSSAGQFDVEKASKYVANFLNASVEEMKLAVICLGKKAVSEVGREDLVALDPETARLTGIPLAYGREDSVRTQREKAPQPSL</sequence>
<evidence type="ECO:0000259" key="3">
    <source>
        <dbReference type="Pfam" id="PF01645"/>
    </source>
</evidence>
<evidence type="ECO:0000256" key="1">
    <source>
        <dbReference type="ARBA" id="ARBA00009716"/>
    </source>
</evidence>
<dbReference type="PIRSF" id="PIRSF006429">
    <property type="entry name" value="GOGAT_lg_2"/>
    <property type="match status" value="1"/>
</dbReference>
<feature type="domain" description="Glutamate synthase" evidence="3">
    <location>
        <begin position="117"/>
        <end position="373"/>
    </location>
</feature>
<name>A0A1I2SQZ1_9BACL</name>
<reference evidence="4 5" key="1">
    <citation type="submission" date="2016-10" db="EMBL/GenBank/DDBJ databases">
        <authorList>
            <person name="de Groot N.N."/>
        </authorList>
    </citation>
    <scope>NUCLEOTIDE SEQUENCE [LARGE SCALE GENOMIC DNA]</scope>
    <source>
        <strain evidence="4 5">DSM 44945</strain>
    </source>
</reference>
<dbReference type="CDD" id="cd02808">
    <property type="entry name" value="GltS_FMN"/>
    <property type="match status" value="1"/>
</dbReference>
<dbReference type="RefSeq" id="WP_092041572.1">
    <property type="nucleotide sequence ID" value="NZ_FOOK01000046.1"/>
</dbReference>
<dbReference type="OrthoDB" id="9758182at2"/>
<evidence type="ECO:0000313" key="5">
    <source>
        <dbReference type="Proteomes" id="UP000198661"/>
    </source>
</evidence>
<keyword evidence="5" id="KW-1185">Reference proteome</keyword>
<protein>
    <submittedName>
        <fullName evidence="4">Glutamate synthase domain-containing protein 2</fullName>
    </submittedName>
</protein>
<dbReference type="Proteomes" id="UP000198661">
    <property type="component" value="Unassembled WGS sequence"/>
</dbReference>
<dbReference type="AlphaFoldDB" id="A0A1I2SQZ1"/>
<dbReference type="InterPro" id="IPR013785">
    <property type="entry name" value="Aldolase_TIM"/>
</dbReference>
<gene>
    <name evidence="4" type="ORF">SAMN04488025_14615</name>
</gene>
<dbReference type="EMBL" id="FOOK01000046">
    <property type="protein sequence ID" value="SFG55150.1"/>
    <property type="molecule type" value="Genomic_DNA"/>
</dbReference>
<organism evidence="4 5">
    <name type="scientific">Planifilum fulgidum</name>
    <dbReference type="NCBI Taxonomy" id="201973"/>
    <lineage>
        <taxon>Bacteria</taxon>
        <taxon>Bacillati</taxon>
        <taxon>Bacillota</taxon>
        <taxon>Bacilli</taxon>
        <taxon>Bacillales</taxon>
        <taxon>Thermoactinomycetaceae</taxon>
        <taxon>Planifilum</taxon>
    </lineage>
</organism>
<dbReference type="PANTHER" id="PTHR43819">
    <property type="entry name" value="ARCHAEAL-TYPE GLUTAMATE SYNTHASE [NADPH]"/>
    <property type="match status" value="1"/>
</dbReference>
<proteinExistence type="inferred from homology"/>
<dbReference type="SUPFAM" id="SSF51395">
    <property type="entry name" value="FMN-linked oxidoreductases"/>
    <property type="match status" value="1"/>
</dbReference>
<accession>A0A1I2SQZ1</accession>
<dbReference type="Pfam" id="PF01645">
    <property type="entry name" value="Glu_synthase"/>
    <property type="match status" value="1"/>
</dbReference>
<dbReference type="Gene3D" id="3.20.20.70">
    <property type="entry name" value="Aldolase class I"/>
    <property type="match status" value="1"/>
</dbReference>
<comment type="similarity">
    <text evidence="1 2">Belongs to the glutamate synthase family.</text>
</comment>
<dbReference type="PANTHER" id="PTHR43819:SF1">
    <property type="entry name" value="ARCHAEAL-TYPE GLUTAMATE SYNTHASE [NADPH]"/>
    <property type="match status" value="1"/>
</dbReference>
<dbReference type="GO" id="GO:0015930">
    <property type="term" value="F:glutamate synthase activity"/>
    <property type="evidence" value="ECO:0007669"/>
    <property type="project" value="InterPro"/>
</dbReference>
<evidence type="ECO:0000256" key="2">
    <source>
        <dbReference type="PIRNR" id="PIRNR006429"/>
    </source>
</evidence>
<dbReference type="InterPro" id="IPR024188">
    <property type="entry name" value="GltB"/>
</dbReference>
<dbReference type="STRING" id="201973.SAMN04488025_14615"/>